<dbReference type="RefSeq" id="XP_046004975.1">
    <property type="nucleotide sequence ID" value="XM_046157526.1"/>
</dbReference>
<dbReference type="AlphaFoldDB" id="A0A9P8XUJ3"/>
<sequence length="196" mass="21672">MDSELLLAPPSPLSLSTQSKPIFEFEEPPVGCIIDRAVPNHLPAGATRPSGQRISAIILKSNVYLPTLVEEPFESESEEELCVSEFAKHGLCFSSLTNTLALDLLSEAREFFKDSPPSEVAGFLKHWKLSEFGRENVTTELNSAIMRAKGETDTQDSGSIGTATLNFHRYLDLIMELVVNPTLEALQSEHEPWTLQ</sequence>
<name>A0A9P8XUJ3_9PEZI</name>
<gene>
    <name evidence="1" type="ORF">B0I36DRAFT_356081</name>
</gene>
<keyword evidence="2" id="KW-1185">Reference proteome</keyword>
<protein>
    <submittedName>
        <fullName evidence="1">Uncharacterized protein</fullName>
    </submittedName>
</protein>
<dbReference type="Proteomes" id="UP000756346">
    <property type="component" value="Unassembled WGS sequence"/>
</dbReference>
<evidence type="ECO:0000313" key="2">
    <source>
        <dbReference type="Proteomes" id="UP000756346"/>
    </source>
</evidence>
<dbReference type="EMBL" id="JAGTJQ010000014">
    <property type="protein sequence ID" value="KAH7012710.1"/>
    <property type="molecule type" value="Genomic_DNA"/>
</dbReference>
<organism evidence="1 2">
    <name type="scientific">Microdochium trichocladiopsis</name>
    <dbReference type="NCBI Taxonomy" id="1682393"/>
    <lineage>
        <taxon>Eukaryota</taxon>
        <taxon>Fungi</taxon>
        <taxon>Dikarya</taxon>
        <taxon>Ascomycota</taxon>
        <taxon>Pezizomycotina</taxon>
        <taxon>Sordariomycetes</taxon>
        <taxon>Xylariomycetidae</taxon>
        <taxon>Xylariales</taxon>
        <taxon>Microdochiaceae</taxon>
        <taxon>Microdochium</taxon>
    </lineage>
</organism>
<dbReference type="GeneID" id="70187072"/>
<comment type="caution">
    <text evidence="1">The sequence shown here is derived from an EMBL/GenBank/DDBJ whole genome shotgun (WGS) entry which is preliminary data.</text>
</comment>
<reference evidence="1" key="1">
    <citation type="journal article" date="2021" name="Nat. Commun.">
        <title>Genetic determinants of endophytism in the Arabidopsis root mycobiome.</title>
        <authorList>
            <person name="Mesny F."/>
            <person name="Miyauchi S."/>
            <person name="Thiergart T."/>
            <person name="Pickel B."/>
            <person name="Atanasova L."/>
            <person name="Karlsson M."/>
            <person name="Huettel B."/>
            <person name="Barry K.W."/>
            <person name="Haridas S."/>
            <person name="Chen C."/>
            <person name="Bauer D."/>
            <person name="Andreopoulos W."/>
            <person name="Pangilinan J."/>
            <person name="LaButti K."/>
            <person name="Riley R."/>
            <person name="Lipzen A."/>
            <person name="Clum A."/>
            <person name="Drula E."/>
            <person name="Henrissat B."/>
            <person name="Kohler A."/>
            <person name="Grigoriev I.V."/>
            <person name="Martin F.M."/>
            <person name="Hacquard S."/>
        </authorList>
    </citation>
    <scope>NUCLEOTIDE SEQUENCE</scope>
    <source>
        <strain evidence="1">MPI-CAGE-CH-0230</strain>
    </source>
</reference>
<evidence type="ECO:0000313" key="1">
    <source>
        <dbReference type="EMBL" id="KAH7012710.1"/>
    </source>
</evidence>
<accession>A0A9P8XUJ3</accession>
<proteinExistence type="predicted"/>